<dbReference type="Proteomes" id="UP000011873">
    <property type="component" value="Unassembled WGS sequence"/>
</dbReference>
<organism evidence="1 2">
    <name type="scientific">Leptospira borgpetersenii serovar Hardjo-bovis str. Sponselee</name>
    <dbReference type="NCBI Taxonomy" id="1303729"/>
    <lineage>
        <taxon>Bacteria</taxon>
        <taxon>Pseudomonadati</taxon>
        <taxon>Spirochaetota</taxon>
        <taxon>Spirochaetia</taxon>
        <taxon>Leptospirales</taxon>
        <taxon>Leptospiraceae</taxon>
        <taxon>Leptospira</taxon>
    </lineage>
</organism>
<dbReference type="EMBL" id="ANMU01000043">
    <property type="protein sequence ID" value="EMJ83504.1"/>
    <property type="molecule type" value="Genomic_DNA"/>
</dbReference>
<dbReference type="RefSeq" id="WP_017859574.1">
    <property type="nucleotide sequence ID" value="NZ_ANMU01000043.1"/>
</dbReference>
<dbReference type="AlphaFoldDB" id="M6BVD6"/>
<name>M6BVD6_LEPBO</name>
<comment type="caution">
    <text evidence="1">The sequence shown here is derived from an EMBL/GenBank/DDBJ whole genome shotgun (WGS) entry which is preliminary data.</text>
</comment>
<protein>
    <submittedName>
        <fullName evidence="1">Uncharacterized protein</fullName>
    </submittedName>
</protein>
<dbReference type="PATRIC" id="fig|1218567.3.peg.1048"/>
<evidence type="ECO:0000313" key="2">
    <source>
        <dbReference type="Proteomes" id="UP000011873"/>
    </source>
</evidence>
<proteinExistence type="predicted"/>
<accession>M6BVD6</accession>
<sequence length="57" mass="6565">MGRHIRARLRTLGSKSYYNFKQQEKTTNATVSVGAPTFLKTCRIVERYFSLGFETGF</sequence>
<gene>
    <name evidence="1" type="ORF">LEP1GSC016_1879</name>
</gene>
<evidence type="ECO:0000313" key="1">
    <source>
        <dbReference type="EMBL" id="EMJ83504.1"/>
    </source>
</evidence>
<reference evidence="1 2" key="1">
    <citation type="submission" date="2013-01" db="EMBL/GenBank/DDBJ databases">
        <authorList>
            <person name="Harkins D.M."/>
            <person name="Durkin A.S."/>
            <person name="Brinkac L.M."/>
            <person name="Haft D.H."/>
            <person name="Selengut J.D."/>
            <person name="Sanka R."/>
            <person name="DePew J."/>
            <person name="Purushe J."/>
            <person name="Galloway R.L."/>
            <person name="Vinetz J.M."/>
            <person name="Sutton G.G."/>
            <person name="Nierman W.C."/>
            <person name="Fouts D.E."/>
        </authorList>
    </citation>
    <scope>NUCLEOTIDE SEQUENCE [LARGE SCALE GENOMIC DNA]</scope>
    <source>
        <strain evidence="1 2">Sponselee CDC</strain>
    </source>
</reference>